<dbReference type="Gene3D" id="3.30.70.330">
    <property type="match status" value="1"/>
</dbReference>
<feature type="domain" description="RRM" evidence="3">
    <location>
        <begin position="78"/>
        <end position="148"/>
    </location>
</feature>
<feature type="region of interest" description="Disordered" evidence="2">
    <location>
        <begin position="18"/>
        <end position="74"/>
    </location>
</feature>
<dbReference type="EMBL" id="HE600966">
    <property type="protein sequence ID" value="CBX33045.1"/>
    <property type="molecule type" value="Genomic_DNA"/>
</dbReference>
<dbReference type="WormBase" id="CBG21776">
    <property type="protein sequence ID" value="CBP47470"/>
    <property type="gene ID" value="WBGene00040469"/>
    <property type="gene designation" value="Cbr-aly-2"/>
</dbReference>
<feature type="region of interest" description="Disordered" evidence="2">
    <location>
        <begin position="321"/>
        <end position="389"/>
    </location>
</feature>
<dbReference type="PANTHER" id="PTHR19965:SF25">
    <property type="entry name" value="CHROMATIN TARGET OF PRMT1 PROTEIN C-TERMINAL DOMAIN-CONTAINING PROTEIN"/>
    <property type="match status" value="1"/>
</dbReference>
<protein>
    <submittedName>
        <fullName evidence="5">Protein CBG21776</fullName>
    </submittedName>
</protein>
<dbReference type="Pfam" id="PF13865">
    <property type="entry name" value="FoP_duplication"/>
    <property type="match status" value="2"/>
</dbReference>
<dbReference type="InterPro" id="IPR012677">
    <property type="entry name" value="Nucleotide-bd_a/b_plait_sf"/>
</dbReference>
<evidence type="ECO:0000313" key="7">
    <source>
        <dbReference type="WormBase" id="CBG21776"/>
    </source>
</evidence>
<evidence type="ECO:0000256" key="1">
    <source>
        <dbReference type="ARBA" id="ARBA00022884"/>
    </source>
</evidence>
<evidence type="ECO:0000313" key="5">
    <source>
        <dbReference type="EMBL" id="CBX33045.1"/>
    </source>
</evidence>
<dbReference type="InParanoid" id="E3CU89"/>
<dbReference type="HOGENOM" id="CLU_710240_0_0_1"/>
<feature type="compositionally biased region" description="Basic residues" evidence="2">
    <location>
        <begin position="203"/>
        <end position="213"/>
    </location>
</feature>
<dbReference type="SUPFAM" id="SSF54928">
    <property type="entry name" value="RNA-binding domain, RBD"/>
    <property type="match status" value="2"/>
</dbReference>
<dbReference type="Proteomes" id="UP000008549">
    <property type="component" value="Unassembled WGS sequence"/>
</dbReference>
<feature type="domain" description="Chromatin target of PRMT1 protein C-terminal" evidence="4">
    <location>
        <begin position="323"/>
        <end position="389"/>
    </location>
</feature>
<reference evidence="5 6" key="1">
    <citation type="journal article" date="2003" name="PLoS Biol.">
        <title>The genome sequence of Caenorhabditis briggsae: a platform for comparative genomics.</title>
        <authorList>
            <person name="Stein L.D."/>
            <person name="Bao Z."/>
            <person name="Blasiar D."/>
            <person name="Blumenthal T."/>
            <person name="Brent M.R."/>
            <person name="Chen N."/>
            <person name="Chinwalla A."/>
            <person name="Clarke L."/>
            <person name="Clee C."/>
            <person name="Coghlan A."/>
            <person name="Coulson A."/>
            <person name="D'Eustachio P."/>
            <person name="Fitch D.H."/>
            <person name="Fulton L.A."/>
            <person name="Fulton R.E."/>
            <person name="Griffiths-Jones S."/>
            <person name="Harris T.W."/>
            <person name="Hillier L.W."/>
            <person name="Kamath R."/>
            <person name="Kuwabara P.E."/>
            <person name="Mardis E.R."/>
            <person name="Marra M.A."/>
            <person name="Miner T.L."/>
            <person name="Minx P."/>
            <person name="Mullikin J.C."/>
            <person name="Plumb R.W."/>
            <person name="Rogers J."/>
            <person name="Schein J.E."/>
            <person name="Sohrmann M."/>
            <person name="Spieth J."/>
            <person name="Stajich J.E."/>
            <person name="Wei C."/>
            <person name="Willey D."/>
            <person name="Wilson R.K."/>
            <person name="Durbin R."/>
            <person name="Waterston R.H."/>
        </authorList>
    </citation>
    <scope>NUCLEOTIDE SEQUENCE [LARGE SCALE GENOMIC DNA]</scope>
    <source>
        <strain evidence="5 6">AF16</strain>
    </source>
</reference>
<dbReference type="eggNOG" id="KOG0533">
    <property type="taxonomic scope" value="Eukaryota"/>
</dbReference>
<keyword evidence="1" id="KW-0694">RNA-binding</keyword>
<dbReference type="GO" id="GO:0005634">
    <property type="term" value="C:nucleus"/>
    <property type="evidence" value="ECO:0000318"/>
    <property type="project" value="GO_Central"/>
</dbReference>
<dbReference type="PANTHER" id="PTHR19965">
    <property type="entry name" value="RNA AND EXPORT FACTOR BINDING PROTEIN"/>
    <property type="match status" value="1"/>
</dbReference>
<dbReference type="OMA" id="KATSIDM"/>
<feature type="compositionally biased region" description="Polar residues" evidence="2">
    <location>
        <begin position="183"/>
        <end position="196"/>
    </location>
</feature>
<evidence type="ECO:0000313" key="6">
    <source>
        <dbReference type="Proteomes" id="UP000008549"/>
    </source>
</evidence>
<name>E3CU89_CAEBR</name>
<keyword evidence="6" id="KW-1185">Reference proteome</keyword>
<feature type="compositionally biased region" description="Basic residues" evidence="2">
    <location>
        <begin position="18"/>
        <end position="31"/>
    </location>
</feature>
<dbReference type="STRING" id="6238.E3CU89"/>
<dbReference type="AlphaFoldDB" id="E3CU89"/>
<dbReference type="InterPro" id="IPR025715">
    <property type="entry name" value="FoP_C"/>
</dbReference>
<proteinExistence type="predicted"/>
<dbReference type="InterPro" id="IPR051229">
    <property type="entry name" value="ALYREF_mRNA_export"/>
</dbReference>
<dbReference type="InterPro" id="IPR000504">
    <property type="entry name" value="RRM_dom"/>
</dbReference>
<evidence type="ECO:0000259" key="3">
    <source>
        <dbReference type="SMART" id="SM00360"/>
    </source>
</evidence>
<organism evidence="5 6">
    <name type="scientific">Caenorhabditis briggsae</name>
    <dbReference type="NCBI Taxonomy" id="6238"/>
    <lineage>
        <taxon>Eukaryota</taxon>
        <taxon>Metazoa</taxon>
        <taxon>Ecdysozoa</taxon>
        <taxon>Nematoda</taxon>
        <taxon>Chromadorea</taxon>
        <taxon>Rhabditida</taxon>
        <taxon>Rhabditina</taxon>
        <taxon>Rhabditomorpha</taxon>
        <taxon>Rhabditoidea</taxon>
        <taxon>Rhabditidae</taxon>
        <taxon>Peloderinae</taxon>
        <taxon>Caenorhabditis</taxon>
    </lineage>
</organism>
<feature type="compositionally biased region" description="Basic and acidic residues" evidence="2">
    <location>
        <begin position="365"/>
        <end position="375"/>
    </location>
</feature>
<feature type="region of interest" description="Disordered" evidence="2">
    <location>
        <begin position="161"/>
        <end position="220"/>
    </location>
</feature>
<dbReference type="GO" id="GO:0006406">
    <property type="term" value="P:mRNA export from nucleus"/>
    <property type="evidence" value="ECO:0000318"/>
    <property type="project" value="GO_Central"/>
</dbReference>
<dbReference type="SMART" id="SM00360">
    <property type="entry name" value="RRM"/>
    <property type="match status" value="2"/>
</dbReference>
<evidence type="ECO:0000256" key="2">
    <source>
        <dbReference type="SAM" id="MobiDB-lite"/>
    </source>
</evidence>
<accession>E3CU89</accession>
<dbReference type="SMART" id="SM01218">
    <property type="entry name" value="FoP_duplication"/>
    <property type="match status" value="2"/>
</dbReference>
<dbReference type="GO" id="GO:0003729">
    <property type="term" value="F:mRNA binding"/>
    <property type="evidence" value="ECO:0000318"/>
    <property type="project" value="GO_Central"/>
</dbReference>
<evidence type="ECO:0000259" key="4">
    <source>
        <dbReference type="SMART" id="SM01218"/>
    </source>
</evidence>
<gene>
    <name evidence="7" type="primary">aly-2</name>
    <name evidence="5 7" type="ORF">CBG21776</name>
    <name evidence="5" type="ORF">CBG_21776</name>
</gene>
<feature type="domain" description="Chromatin target of PRMT1 protein C-terminal" evidence="4">
    <location>
        <begin position="166"/>
        <end position="239"/>
    </location>
</feature>
<dbReference type="InterPro" id="IPR035979">
    <property type="entry name" value="RBD_domain_sf"/>
</dbReference>
<reference evidence="5 6" key="2">
    <citation type="journal article" date="2011" name="PLoS Genet.">
        <title>Caenorhabditis briggsae recombinant inbred line genotypes reveal inter-strain incompatibility and the evolution of recombination.</title>
        <authorList>
            <person name="Ross J.A."/>
            <person name="Koboldt D.C."/>
            <person name="Staisch J.E."/>
            <person name="Chamberlin H.M."/>
            <person name="Gupta B.P."/>
            <person name="Miller R.D."/>
            <person name="Baird S.E."/>
            <person name="Haag E.S."/>
        </authorList>
    </citation>
    <scope>NUCLEOTIDE SEQUENCE [LARGE SCALE GENOMIC DNA]</scope>
    <source>
        <strain evidence="5 6">AF16</strain>
    </source>
</reference>
<sequence>MVKATSIDMALSDIISSKKKSTKKGVKRPIKKAAAGGVKKRGPSAASTPRRQSGGAGRGGIRKSVGGRGDSNDKRSVRINISNLADTVLSSDLQELFNEFNLRKVSVNFNEDGTPAGTGDLTLSKFNSDRLIKKFAGVALDGKIMNFAVIETTNFVPQQKPKVVRDKRTAAMSTGGPVRRTPRSSTGGLGSQTARMSTGGKPPAKKATKKPKREPKPQKTAAELDAELDAYMSHNREVRVNLSNLAPSVLSGDLRQLFAEFKIKNCSVNFNEKGAAAGTGDITLSKRQADRLIQKFAGVALDGKEMKFAIIDTTNIANRVKFPSKPQRVPQSAGRPRTAQRTPKKQGKPAAGAQKTGAKKTKKPKREEKPKKTVEEMDAEIDAYMARAN</sequence>
<feature type="domain" description="RRM" evidence="3">
    <location>
        <begin position="239"/>
        <end position="309"/>
    </location>
</feature>